<name>A0A1G2T6U9_9BACT</name>
<organism evidence="1 2">
    <name type="scientific">Candidatus Zambryskibacteria bacterium RIFCSPHIGHO2_02_38_10.5</name>
    <dbReference type="NCBI Taxonomy" id="1802742"/>
    <lineage>
        <taxon>Bacteria</taxon>
        <taxon>Candidatus Zambryskiibacteriota</taxon>
    </lineage>
</organism>
<proteinExistence type="predicted"/>
<accession>A0A1G2T6U9</accession>
<comment type="caution">
    <text evidence="1">The sequence shown here is derived from an EMBL/GenBank/DDBJ whole genome shotgun (WGS) entry which is preliminary data.</text>
</comment>
<evidence type="ECO:0008006" key="3">
    <source>
        <dbReference type="Google" id="ProtNLM"/>
    </source>
</evidence>
<evidence type="ECO:0000313" key="2">
    <source>
        <dbReference type="Proteomes" id="UP000179264"/>
    </source>
</evidence>
<dbReference type="AlphaFoldDB" id="A0A1G2T6U9"/>
<dbReference type="EMBL" id="MHVL01000029">
    <property type="protein sequence ID" value="OHA93005.1"/>
    <property type="molecule type" value="Genomic_DNA"/>
</dbReference>
<dbReference type="Gene3D" id="3.90.550.10">
    <property type="entry name" value="Spore Coat Polysaccharide Biosynthesis Protein SpsA, Chain A"/>
    <property type="match status" value="1"/>
</dbReference>
<protein>
    <recommendedName>
        <fullName evidence="3">Glycosyltransferase 2-like domain-containing protein</fullName>
    </recommendedName>
</protein>
<dbReference type="InterPro" id="IPR029044">
    <property type="entry name" value="Nucleotide-diphossugar_trans"/>
</dbReference>
<dbReference type="Proteomes" id="UP000179264">
    <property type="component" value="Unassembled WGS sequence"/>
</dbReference>
<sequence length="280" mass="32494">MSRPKYKKYITPNIYKIFKGIFGKPLRYIADRYETIWNPVPKTPSRAITGWSVVVITDGNNKSSLELFIKSAYNELCGTDYEIIVVGPPKLDLSYIEKDIIIMHVPYKELSLWTVPGAVARKKNFGAKQAKYDKVVLSHDYLVFQPGWKKGYDKFGDFSVCTNVVLDIDGNRHRDWVTWDYPGIGQSLLPYNHECTEYQTIGGNYFAVNRDFFLEHPMNENLRWGEGEDIDWSFSIRNKIKFRMNAESKVQHSKRKTKGIFGNWLEGTQKIEAILKQKTL</sequence>
<dbReference type="SUPFAM" id="SSF53448">
    <property type="entry name" value="Nucleotide-diphospho-sugar transferases"/>
    <property type="match status" value="1"/>
</dbReference>
<reference evidence="1 2" key="1">
    <citation type="journal article" date="2016" name="Nat. Commun.">
        <title>Thousands of microbial genomes shed light on interconnected biogeochemical processes in an aquifer system.</title>
        <authorList>
            <person name="Anantharaman K."/>
            <person name="Brown C.T."/>
            <person name="Hug L.A."/>
            <person name="Sharon I."/>
            <person name="Castelle C.J."/>
            <person name="Probst A.J."/>
            <person name="Thomas B.C."/>
            <person name="Singh A."/>
            <person name="Wilkins M.J."/>
            <person name="Karaoz U."/>
            <person name="Brodie E.L."/>
            <person name="Williams K.H."/>
            <person name="Hubbard S.S."/>
            <person name="Banfield J.F."/>
        </authorList>
    </citation>
    <scope>NUCLEOTIDE SEQUENCE [LARGE SCALE GENOMIC DNA]</scope>
</reference>
<gene>
    <name evidence="1" type="ORF">A2W58_02825</name>
</gene>
<evidence type="ECO:0000313" key="1">
    <source>
        <dbReference type="EMBL" id="OHA93005.1"/>
    </source>
</evidence>